<keyword evidence="6 9" id="KW-0560">Oxidoreductase</keyword>
<dbReference type="Gene3D" id="3.40.50.720">
    <property type="entry name" value="NAD(P)-binding Rossmann-like Domain"/>
    <property type="match status" value="1"/>
</dbReference>
<evidence type="ECO:0000256" key="4">
    <source>
        <dbReference type="ARBA" id="ARBA00019465"/>
    </source>
</evidence>
<dbReference type="GO" id="GO:0015940">
    <property type="term" value="P:pantothenate biosynthetic process"/>
    <property type="evidence" value="ECO:0007669"/>
    <property type="project" value="UniProtKB-UniPathway"/>
</dbReference>
<dbReference type="InterPro" id="IPR051402">
    <property type="entry name" value="KPR-Related"/>
</dbReference>
<accession>A0A4U8YK58</accession>
<evidence type="ECO:0000256" key="5">
    <source>
        <dbReference type="ARBA" id="ARBA00022857"/>
    </source>
</evidence>
<evidence type="ECO:0000259" key="12">
    <source>
        <dbReference type="Pfam" id="PF08546"/>
    </source>
</evidence>
<evidence type="ECO:0000256" key="7">
    <source>
        <dbReference type="ARBA" id="ARBA00032024"/>
    </source>
</evidence>
<organism evidence="13 14">
    <name type="scientific">Desulfoluna butyratoxydans</name>
    <dbReference type="NCBI Taxonomy" id="231438"/>
    <lineage>
        <taxon>Bacteria</taxon>
        <taxon>Pseudomonadati</taxon>
        <taxon>Thermodesulfobacteriota</taxon>
        <taxon>Desulfobacteria</taxon>
        <taxon>Desulfobacterales</taxon>
        <taxon>Desulfolunaceae</taxon>
        <taxon>Desulfoluna</taxon>
    </lineage>
</organism>
<dbReference type="RefSeq" id="WP_180138267.1">
    <property type="nucleotide sequence ID" value="NZ_CAADHO010000002.1"/>
</dbReference>
<comment type="pathway">
    <text evidence="1 9">Cofactor biosynthesis; (R)-pantothenate biosynthesis; (R)-pantoate from 3-methyl-2-oxobutanoate: step 2/2.</text>
</comment>
<dbReference type="NCBIfam" id="TIGR00745">
    <property type="entry name" value="apbA_panE"/>
    <property type="match status" value="1"/>
</dbReference>
<dbReference type="EC" id="1.1.1.169" evidence="3 9"/>
<evidence type="ECO:0000256" key="1">
    <source>
        <dbReference type="ARBA" id="ARBA00004994"/>
    </source>
</evidence>
<sequence length="316" mass="33256">MKVLVFGGGAVGLGLASCLAEAGVTPDIVTRKEGADAIAEGGLTRTGLLGQAVFRNVRAGVSPDDFSANGPYDYVLVCTKSSATGEAGKALSAVPGLLGPATCVVLCQNGWGNRERVSRWVDPDRVYNARVITGFSRPAPNTSHITVHVAPISMGHLERPMDGELVPLAEALTTGGLSCTPSDDVGKDLWAKMLFNGSLNSLGAIFGVPYGKLSHHPEGLRLMRSVVNEIFAVMAAAGYRTWWETPEEYFAVLTGDLLPTAASHVSSTLQDLKAGKKTEIDALTGEVVRLGEKHGVPVPVNQTVLDIIGFMEKDCA</sequence>
<dbReference type="FunFam" id="1.10.1040.10:FF:000017">
    <property type="entry name" value="2-dehydropantoate 2-reductase"/>
    <property type="match status" value="1"/>
</dbReference>
<dbReference type="Pfam" id="PF02558">
    <property type="entry name" value="ApbA"/>
    <property type="match status" value="1"/>
</dbReference>
<evidence type="ECO:0000256" key="6">
    <source>
        <dbReference type="ARBA" id="ARBA00023002"/>
    </source>
</evidence>
<feature type="domain" description="Ketopantoate reductase C-terminal" evidence="12">
    <location>
        <begin position="186"/>
        <end position="311"/>
    </location>
</feature>
<dbReference type="Gene3D" id="1.10.1040.10">
    <property type="entry name" value="N-(1-d-carboxylethyl)-l-norvaline Dehydrogenase, domain 2"/>
    <property type="match status" value="1"/>
</dbReference>
<dbReference type="SUPFAM" id="SSF48179">
    <property type="entry name" value="6-phosphogluconate dehydrogenase C-terminal domain-like"/>
    <property type="match status" value="1"/>
</dbReference>
<keyword evidence="14" id="KW-1185">Reference proteome</keyword>
<feature type="chain" id="PRO_5020336916" description="2-dehydropantoate 2-reductase" evidence="10">
    <location>
        <begin position="23"/>
        <end position="316"/>
    </location>
</feature>
<proteinExistence type="inferred from homology"/>
<dbReference type="InterPro" id="IPR013328">
    <property type="entry name" value="6PGD_dom2"/>
</dbReference>
<dbReference type="InterPro" id="IPR013752">
    <property type="entry name" value="KPA_reductase"/>
</dbReference>
<name>A0A4U8YK58_9BACT</name>
<comment type="catalytic activity">
    <reaction evidence="8 9">
        <text>(R)-pantoate + NADP(+) = 2-dehydropantoate + NADPH + H(+)</text>
        <dbReference type="Rhea" id="RHEA:16233"/>
        <dbReference type="ChEBI" id="CHEBI:11561"/>
        <dbReference type="ChEBI" id="CHEBI:15378"/>
        <dbReference type="ChEBI" id="CHEBI:15980"/>
        <dbReference type="ChEBI" id="CHEBI:57783"/>
        <dbReference type="ChEBI" id="CHEBI:58349"/>
        <dbReference type="EC" id="1.1.1.169"/>
    </reaction>
</comment>
<evidence type="ECO:0000256" key="9">
    <source>
        <dbReference type="RuleBase" id="RU362068"/>
    </source>
</evidence>
<evidence type="ECO:0000313" key="14">
    <source>
        <dbReference type="Proteomes" id="UP000507962"/>
    </source>
</evidence>
<dbReference type="InterPro" id="IPR036291">
    <property type="entry name" value="NAD(P)-bd_dom_sf"/>
</dbReference>
<dbReference type="EMBL" id="CAADHO010000002">
    <property type="protein sequence ID" value="VFQ43817.1"/>
    <property type="molecule type" value="Genomic_DNA"/>
</dbReference>
<protein>
    <recommendedName>
        <fullName evidence="4 9">2-dehydropantoate 2-reductase</fullName>
        <ecNumber evidence="3 9">1.1.1.169</ecNumber>
    </recommendedName>
    <alternativeName>
        <fullName evidence="7 9">Ketopantoate reductase</fullName>
    </alternativeName>
</protein>
<dbReference type="GO" id="GO:0008677">
    <property type="term" value="F:2-dehydropantoate 2-reductase activity"/>
    <property type="evidence" value="ECO:0007669"/>
    <property type="project" value="UniProtKB-EC"/>
</dbReference>
<dbReference type="UniPathway" id="UPA00028">
    <property type="reaction ID" value="UER00004"/>
</dbReference>
<dbReference type="SUPFAM" id="SSF51735">
    <property type="entry name" value="NAD(P)-binding Rossmann-fold domains"/>
    <property type="match status" value="1"/>
</dbReference>
<dbReference type="InterPro" id="IPR008927">
    <property type="entry name" value="6-PGluconate_DH-like_C_sf"/>
</dbReference>
<dbReference type="AlphaFoldDB" id="A0A4U8YK58"/>
<reference evidence="13 14" key="1">
    <citation type="submission" date="2019-03" db="EMBL/GenBank/DDBJ databases">
        <authorList>
            <person name="Nijsse B."/>
        </authorList>
    </citation>
    <scope>NUCLEOTIDE SEQUENCE [LARGE SCALE GENOMIC DNA]</scope>
    <source>
        <strain evidence="13">Desulfoluna butyratoxydans MSL71</strain>
    </source>
</reference>
<evidence type="ECO:0000313" key="13">
    <source>
        <dbReference type="EMBL" id="VFQ43817.1"/>
    </source>
</evidence>
<dbReference type="PANTHER" id="PTHR21708">
    <property type="entry name" value="PROBABLE 2-DEHYDROPANTOATE 2-REDUCTASE"/>
    <property type="match status" value="1"/>
</dbReference>
<comment type="function">
    <text evidence="9">Catalyzes the NADPH-dependent reduction of ketopantoate into pantoic acid.</text>
</comment>
<evidence type="ECO:0000256" key="10">
    <source>
        <dbReference type="SAM" id="SignalP"/>
    </source>
</evidence>
<keyword evidence="5 9" id="KW-0521">NADP</keyword>
<feature type="domain" description="Ketopantoate reductase N-terminal" evidence="11">
    <location>
        <begin position="3"/>
        <end position="156"/>
    </location>
</feature>
<keyword evidence="10" id="KW-0732">Signal</keyword>
<keyword evidence="9" id="KW-0566">Pantothenate biosynthesis</keyword>
<comment type="similarity">
    <text evidence="2 9">Belongs to the ketopantoate reductase family.</text>
</comment>
<dbReference type="InterPro" id="IPR013332">
    <property type="entry name" value="KPR_N"/>
</dbReference>
<evidence type="ECO:0000256" key="2">
    <source>
        <dbReference type="ARBA" id="ARBA00007870"/>
    </source>
</evidence>
<evidence type="ECO:0000256" key="8">
    <source>
        <dbReference type="ARBA" id="ARBA00048793"/>
    </source>
</evidence>
<evidence type="ECO:0000256" key="3">
    <source>
        <dbReference type="ARBA" id="ARBA00013014"/>
    </source>
</evidence>
<dbReference type="GO" id="GO:0005737">
    <property type="term" value="C:cytoplasm"/>
    <property type="evidence" value="ECO:0007669"/>
    <property type="project" value="TreeGrafter"/>
</dbReference>
<dbReference type="InterPro" id="IPR003710">
    <property type="entry name" value="ApbA"/>
</dbReference>
<dbReference type="Proteomes" id="UP000507962">
    <property type="component" value="Unassembled WGS sequence"/>
</dbReference>
<dbReference type="PROSITE" id="PS51257">
    <property type="entry name" value="PROKAR_LIPOPROTEIN"/>
    <property type="match status" value="1"/>
</dbReference>
<gene>
    <name evidence="13" type="ORF">MSL71_14580</name>
</gene>
<feature type="signal peptide" evidence="10">
    <location>
        <begin position="1"/>
        <end position="22"/>
    </location>
</feature>
<dbReference type="Pfam" id="PF08546">
    <property type="entry name" value="ApbA_C"/>
    <property type="match status" value="1"/>
</dbReference>
<evidence type="ECO:0000259" key="11">
    <source>
        <dbReference type="Pfam" id="PF02558"/>
    </source>
</evidence>
<dbReference type="PANTHER" id="PTHR21708:SF26">
    <property type="entry name" value="2-DEHYDROPANTOATE 2-REDUCTASE"/>
    <property type="match status" value="1"/>
</dbReference>